<evidence type="ECO:0000313" key="4">
    <source>
        <dbReference type="Proteomes" id="UP000622604"/>
    </source>
</evidence>
<dbReference type="InterPro" id="IPR002656">
    <property type="entry name" value="Acyl_transf_3_dom"/>
</dbReference>
<dbReference type="InterPro" id="IPR050879">
    <property type="entry name" value="Acyltransferase_3"/>
</dbReference>
<comment type="caution">
    <text evidence="3">The sequence shown here is derived from an EMBL/GenBank/DDBJ whole genome shotgun (WGS) entry which is preliminary data.</text>
</comment>
<evidence type="ECO:0000259" key="2">
    <source>
        <dbReference type="Pfam" id="PF01757"/>
    </source>
</evidence>
<evidence type="ECO:0000256" key="1">
    <source>
        <dbReference type="SAM" id="Phobius"/>
    </source>
</evidence>
<dbReference type="Pfam" id="PF01757">
    <property type="entry name" value="Acyl_transf_3"/>
    <property type="match status" value="1"/>
</dbReference>
<feature type="transmembrane region" description="Helical" evidence="1">
    <location>
        <begin position="287"/>
        <end position="308"/>
    </location>
</feature>
<feature type="transmembrane region" description="Helical" evidence="1">
    <location>
        <begin position="227"/>
        <end position="243"/>
    </location>
</feature>
<dbReference type="GO" id="GO:0009103">
    <property type="term" value="P:lipopolysaccharide biosynthetic process"/>
    <property type="evidence" value="ECO:0007669"/>
    <property type="project" value="TreeGrafter"/>
</dbReference>
<proteinExistence type="predicted"/>
<feature type="domain" description="Acyltransferase 3" evidence="2">
    <location>
        <begin position="2"/>
        <end position="303"/>
    </location>
</feature>
<name>A0A8H9IC36_9ALTE</name>
<dbReference type="PANTHER" id="PTHR23028:SF53">
    <property type="entry name" value="ACYL_TRANSF_3 DOMAIN-CONTAINING PROTEIN"/>
    <property type="match status" value="1"/>
</dbReference>
<dbReference type="PANTHER" id="PTHR23028">
    <property type="entry name" value="ACETYLTRANSFERASE"/>
    <property type="match status" value="1"/>
</dbReference>
<sequence>MMVFTAHSVLSFGAPASIAGLQFGGAGVDLFFLLSGWLIGSQLFAEKTKFKNIDIKRFWIRRWMRTLPAYYVVLLATVAQLMLTKDSFKDPLPYFFFFQNYDYPLTYFYISWSLSVEEQFYLAVAPLLVLIFKCKVPYQSFALIILLLTPSLFRYLGWFDTVVETHVRWDCCLMGVFLAHTSYYHPKLWATATKLKNPIAIIGSLSLVMFFYYRWFPPSNDYADPSFLLLALVFGSLVFFAVNTPVFTKPFGYRLIMHISTRSYSIYLLHPEALALCRKFAADMGFIVHFTAALLITLIIAEILFRFIEIPFIKLRSKFTFSAKRENYAA</sequence>
<keyword evidence="1" id="KW-0472">Membrane</keyword>
<organism evidence="3 4">
    <name type="scientific">Paraglaciecola chathamensis</name>
    <dbReference type="NCBI Taxonomy" id="368405"/>
    <lineage>
        <taxon>Bacteria</taxon>
        <taxon>Pseudomonadati</taxon>
        <taxon>Pseudomonadota</taxon>
        <taxon>Gammaproteobacteria</taxon>
        <taxon>Alteromonadales</taxon>
        <taxon>Alteromonadaceae</taxon>
        <taxon>Paraglaciecola</taxon>
    </lineage>
</organism>
<dbReference type="EMBL" id="BMZC01000006">
    <property type="protein sequence ID" value="GGZ65622.1"/>
    <property type="molecule type" value="Genomic_DNA"/>
</dbReference>
<keyword evidence="1" id="KW-0812">Transmembrane</keyword>
<dbReference type="GO" id="GO:0016020">
    <property type="term" value="C:membrane"/>
    <property type="evidence" value="ECO:0007669"/>
    <property type="project" value="TreeGrafter"/>
</dbReference>
<keyword evidence="1" id="KW-1133">Transmembrane helix</keyword>
<reference evidence="3" key="2">
    <citation type="submission" date="2020-09" db="EMBL/GenBank/DDBJ databases">
        <authorList>
            <person name="Sun Q."/>
            <person name="Kim S."/>
        </authorList>
    </citation>
    <scope>NUCLEOTIDE SEQUENCE</scope>
    <source>
        <strain evidence="3">KCTC 32337</strain>
    </source>
</reference>
<keyword evidence="3" id="KW-0012">Acyltransferase</keyword>
<feature type="transmembrane region" description="Helical" evidence="1">
    <location>
        <begin position="197"/>
        <end position="215"/>
    </location>
</feature>
<dbReference type="AlphaFoldDB" id="A0A8H9IC36"/>
<gene>
    <name evidence="3" type="ORF">GCM10011274_24880</name>
</gene>
<protein>
    <submittedName>
        <fullName evidence="3">Acyltransferase</fullName>
    </submittedName>
</protein>
<reference evidence="3" key="1">
    <citation type="journal article" date="2014" name="Int. J. Syst. Evol. Microbiol.">
        <title>Complete genome sequence of Corynebacterium casei LMG S-19264T (=DSM 44701T), isolated from a smear-ripened cheese.</title>
        <authorList>
            <consortium name="US DOE Joint Genome Institute (JGI-PGF)"/>
            <person name="Walter F."/>
            <person name="Albersmeier A."/>
            <person name="Kalinowski J."/>
            <person name="Ruckert C."/>
        </authorList>
    </citation>
    <scope>NUCLEOTIDE SEQUENCE</scope>
    <source>
        <strain evidence="3">KCTC 32337</strain>
    </source>
</reference>
<dbReference type="Proteomes" id="UP000622604">
    <property type="component" value="Unassembled WGS sequence"/>
</dbReference>
<feature type="transmembrane region" description="Helical" evidence="1">
    <location>
        <begin position="26"/>
        <end position="45"/>
    </location>
</feature>
<dbReference type="GO" id="GO:0016747">
    <property type="term" value="F:acyltransferase activity, transferring groups other than amino-acyl groups"/>
    <property type="evidence" value="ECO:0007669"/>
    <property type="project" value="InterPro"/>
</dbReference>
<accession>A0A8H9IC36</accession>
<evidence type="ECO:0000313" key="3">
    <source>
        <dbReference type="EMBL" id="GGZ65622.1"/>
    </source>
</evidence>
<feature type="transmembrane region" description="Helical" evidence="1">
    <location>
        <begin position="138"/>
        <end position="155"/>
    </location>
</feature>
<feature type="transmembrane region" description="Helical" evidence="1">
    <location>
        <begin position="66"/>
        <end position="83"/>
    </location>
</feature>
<keyword evidence="3" id="KW-0808">Transferase</keyword>